<dbReference type="InterPro" id="IPR007560">
    <property type="entry name" value="Restrct_endonuc_IV_Mrr"/>
</dbReference>
<dbReference type="Pfam" id="PF14338">
    <property type="entry name" value="Mrr_N"/>
    <property type="match status" value="1"/>
</dbReference>
<protein>
    <submittedName>
        <fullName evidence="3">Restriction endonuclease</fullName>
        <ecNumber evidence="3">3.1.21.-</ecNumber>
    </submittedName>
</protein>
<gene>
    <name evidence="3" type="ORF">VA603_17200</name>
</gene>
<name>A0ABU5V7F1_9GAMM</name>
<evidence type="ECO:0000313" key="3">
    <source>
        <dbReference type="EMBL" id="MEA5669274.1"/>
    </source>
</evidence>
<dbReference type="InterPro" id="IPR011856">
    <property type="entry name" value="tRNA_endonuc-like_dom_sf"/>
</dbReference>
<dbReference type="Gene3D" id="3.40.1350.10">
    <property type="match status" value="1"/>
</dbReference>
<dbReference type="PANTHER" id="PTHR30015">
    <property type="entry name" value="MRR RESTRICTION SYSTEM PROTEIN"/>
    <property type="match status" value="1"/>
</dbReference>
<sequence>MAEVTKARTGQLIHKLFGILQAQPDGMKAGDALAALAAQVQLTPYEAGDYPTGGRRFEKIVRFATVDTVKAGWLVKDKGIWTVTSEGAQALQQYPDGEQFYREAVRLYHKWKKAQPVAEVEEGDDEAVEKSASITLEQAEEMAWAEIEAHLAAMPPYEFQELVGALLTAMGYHVAWIAPPGKDGGIDVIAYNDPLGTRPPRIKVQVKRNANSPRIDVMGLRSFMAVLGEGDVGLFVALSGFTKDADLEARQSHRRITLIDANQLVDLWTRHYGQLDDGARRRLPLKPVWFLAGNE</sequence>
<dbReference type="EMBL" id="JAYFUH010000249">
    <property type="protein sequence ID" value="MEA5669274.1"/>
    <property type="molecule type" value="Genomic_DNA"/>
</dbReference>
<dbReference type="RefSeq" id="WP_323439552.1">
    <property type="nucleotide sequence ID" value="NZ_JAYFUH010000249.1"/>
</dbReference>
<reference evidence="3 4" key="1">
    <citation type="submission" date="2023-12" db="EMBL/GenBank/DDBJ databases">
        <title>Stenotrophomonas guangdongensis sp. nov., isolated from wilted pepper plants (Capsicum annuum).</title>
        <authorList>
            <person name="Qiu M."/>
            <person name="Li Y."/>
            <person name="Liu Q."/>
            <person name="Zhang X."/>
            <person name="Huang Y."/>
            <person name="Guo R."/>
            <person name="Hu M."/>
            <person name="Zhou J."/>
            <person name="Zhou X."/>
        </authorList>
    </citation>
    <scope>NUCLEOTIDE SEQUENCE [LARGE SCALE GENOMIC DNA]</scope>
    <source>
        <strain evidence="3 4">MH1</strain>
    </source>
</reference>
<keyword evidence="3" id="KW-0255">Endonuclease</keyword>
<accession>A0ABU5V7F1</accession>
<organism evidence="3 4">
    <name type="scientific">Stenotrophomonas capsici</name>
    <dbReference type="NCBI Taxonomy" id="3110230"/>
    <lineage>
        <taxon>Bacteria</taxon>
        <taxon>Pseudomonadati</taxon>
        <taxon>Pseudomonadota</taxon>
        <taxon>Gammaproteobacteria</taxon>
        <taxon>Lysobacterales</taxon>
        <taxon>Lysobacteraceae</taxon>
        <taxon>Stenotrophomonas</taxon>
    </lineage>
</organism>
<dbReference type="InterPro" id="IPR011335">
    <property type="entry name" value="Restrct_endonuc-II-like"/>
</dbReference>
<comment type="caution">
    <text evidence="3">The sequence shown here is derived from an EMBL/GenBank/DDBJ whole genome shotgun (WGS) entry which is preliminary data.</text>
</comment>
<keyword evidence="3" id="KW-0540">Nuclease</keyword>
<dbReference type="SUPFAM" id="SSF52980">
    <property type="entry name" value="Restriction endonuclease-like"/>
    <property type="match status" value="1"/>
</dbReference>
<keyword evidence="4" id="KW-1185">Reference proteome</keyword>
<proteinExistence type="predicted"/>
<feature type="domain" description="Restriction endonuclease type IV Mrr" evidence="1">
    <location>
        <begin position="152"/>
        <end position="267"/>
    </location>
</feature>
<dbReference type="Proteomes" id="UP001301653">
    <property type="component" value="Unassembled WGS sequence"/>
</dbReference>
<dbReference type="GO" id="GO:0016787">
    <property type="term" value="F:hydrolase activity"/>
    <property type="evidence" value="ECO:0007669"/>
    <property type="project" value="UniProtKB-KW"/>
</dbReference>
<evidence type="ECO:0000259" key="2">
    <source>
        <dbReference type="Pfam" id="PF14338"/>
    </source>
</evidence>
<dbReference type="Pfam" id="PF04471">
    <property type="entry name" value="Mrr_cat"/>
    <property type="match status" value="1"/>
</dbReference>
<evidence type="ECO:0000313" key="4">
    <source>
        <dbReference type="Proteomes" id="UP001301653"/>
    </source>
</evidence>
<evidence type="ECO:0000259" key="1">
    <source>
        <dbReference type="Pfam" id="PF04471"/>
    </source>
</evidence>
<dbReference type="EC" id="3.1.21.-" evidence="3"/>
<dbReference type="InterPro" id="IPR052906">
    <property type="entry name" value="Type_IV_Methyl-Rstrct_Enzyme"/>
</dbReference>
<dbReference type="GO" id="GO:0004519">
    <property type="term" value="F:endonuclease activity"/>
    <property type="evidence" value="ECO:0007669"/>
    <property type="project" value="UniProtKB-KW"/>
</dbReference>
<dbReference type="InterPro" id="IPR025745">
    <property type="entry name" value="Mrr-like_N_dom"/>
</dbReference>
<keyword evidence="3" id="KW-0378">Hydrolase</keyword>
<dbReference type="PANTHER" id="PTHR30015:SF7">
    <property type="entry name" value="TYPE IV METHYL-DIRECTED RESTRICTION ENZYME ECOKMRR"/>
    <property type="match status" value="1"/>
</dbReference>
<feature type="domain" description="Restriction system protein Mrr-like N-terminal" evidence="2">
    <location>
        <begin position="25"/>
        <end position="92"/>
    </location>
</feature>